<keyword evidence="2" id="KW-1185">Reference proteome</keyword>
<protein>
    <submittedName>
        <fullName evidence="1">Uncharacterized protein</fullName>
    </submittedName>
</protein>
<dbReference type="GO" id="GO:0005829">
    <property type="term" value="C:cytosol"/>
    <property type="evidence" value="ECO:0007669"/>
    <property type="project" value="TreeGrafter"/>
</dbReference>
<dbReference type="PANTHER" id="PTHR33962:SF1">
    <property type="entry name" value="RECQ-MEDIATED GENOME INSTABILITY PROTEIN 2"/>
    <property type="match status" value="1"/>
</dbReference>
<dbReference type="Gene3D" id="2.40.50.140">
    <property type="entry name" value="Nucleic acid-binding proteins"/>
    <property type="match status" value="1"/>
</dbReference>
<dbReference type="GeneTree" id="ENSGT00390000001653"/>
<dbReference type="GO" id="GO:0033045">
    <property type="term" value="P:regulation of sister chromatid segregation"/>
    <property type="evidence" value="ECO:0007669"/>
    <property type="project" value="TreeGrafter"/>
</dbReference>
<dbReference type="Proteomes" id="UP000694402">
    <property type="component" value="Unassembled WGS sequence"/>
</dbReference>
<dbReference type="InterPro" id="IPR012340">
    <property type="entry name" value="NA-bd_OB-fold"/>
</dbReference>
<dbReference type="Pfam" id="PF16100">
    <property type="entry name" value="RMI2"/>
    <property type="match status" value="1"/>
</dbReference>
<dbReference type="GO" id="GO:0006281">
    <property type="term" value="P:DNA repair"/>
    <property type="evidence" value="ECO:0007669"/>
    <property type="project" value="TreeGrafter"/>
</dbReference>
<reference evidence="1" key="2">
    <citation type="submission" date="2025-09" db="UniProtKB">
        <authorList>
            <consortium name="Ensembl"/>
        </authorList>
    </citation>
    <scope>IDENTIFICATION</scope>
</reference>
<evidence type="ECO:0000313" key="1">
    <source>
        <dbReference type="Ensembl" id="ENSOTSP00005104473.1"/>
    </source>
</evidence>
<accession>A0A8C8KAU2</accession>
<organism evidence="1 2">
    <name type="scientific">Oncorhynchus tshawytscha</name>
    <name type="common">Chinook salmon</name>
    <name type="synonym">Salmo tshawytscha</name>
    <dbReference type="NCBI Taxonomy" id="74940"/>
    <lineage>
        <taxon>Eukaryota</taxon>
        <taxon>Metazoa</taxon>
        <taxon>Chordata</taxon>
        <taxon>Craniata</taxon>
        <taxon>Vertebrata</taxon>
        <taxon>Euteleostomi</taxon>
        <taxon>Actinopterygii</taxon>
        <taxon>Neopterygii</taxon>
        <taxon>Teleostei</taxon>
        <taxon>Protacanthopterygii</taxon>
        <taxon>Salmoniformes</taxon>
        <taxon>Salmonidae</taxon>
        <taxon>Salmoninae</taxon>
        <taxon>Oncorhynchus</taxon>
    </lineage>
</organism>
<dbReference type="GO" id="GO:2000042">
    <property type="term" value="P:negative regulation of double-strand break repair via homologous recombination"/>
    <property type="evidence" value="ECO:0007669"/>
    <property type="project" value="TreeGrafter"/>
</dbReference>
<sequence>NPHGNGKDNRLNGKLEFNIKRLGQWKNTALVVSVVWIQGTIMEVRLDHNTVLLLDETGTFVVNGLKYVQHLTKPLICYPDFTHVMVMIQVLSPEPVQRAVKMADLSERAAVHRRMWKLEVEDLQQTLT</sequence>
<dbReference type="GO" id="GO:0043007">
    <property type="term" value="P:maintenance of rDNA"/>
    <property type="evidence" value="ECO:0007669"/>
    <property type="project" value="TreeGrafter"/>
</dbReference>
<gene>
    <name evidence="1" type="primary">RMI2</name>
</gene>
<dbReference type="Ensembl" id="ENSOTST00005112912.2">
    <property type="protein sequence ID" value="ENSOTSP00005104473.1"/>
    <property type="gene ID" value="ENSOTSG00005047738.2"/>
</dbReference>
<dbReference type="InterPro" id="IPR032245">
    <property type="entry name" value="RMI2"/>
</dbReference>
<dbReference type="GO" id="GO:0016607">
    <property type="term" value="C:nuclear speck"/>
    <property type="evidence" value="ECO:0007669"/>
    <property type="project" value="TreeGrafter"/>
</dbReference>
<dbReference type="PANTHER" id="PTHR33962">
    <property type="entry name" value="RECQ-MEDIATED GENOME INSTABILITY PROTEIN 2 RMI2"/>
    <property type="match status" value="1"/>
</dbReference>
<proteinExistence type="predicted"/>
<name>A0A8C8KAU2_ONCTS</name>
<evidence type="ECO:0000313" key="2">
    <source>
        <dbReference type="Proteomes" id="UP000694402"/>
    </source>
</evidence>
<dbReference type="AlphaFoldDB" id="A0A8C8KAU2"/>
<reference evidence="1" key="1">
    <citation type="submission" date="2025-08" db="UniProtKB">
        <authorList>
            <consortium name="Ensembl"/>
        </authorList>
    </citation>
    <scope>IDENTIFICATION</scope>
</reference>